<dbReference type="InterPro" id="IPR046363">
    <property type="entry name" value="MS_N_TIM-barrel_dom"/>
</dbReference>
<feature type="domain" description="Malate synthase N-terminal" evidence="9">
    <location>
        <begin position="49"/>
        <end position="101"/>
    </location>
</feature>
<dbReference type="GO" id="GO:0004474">
    <property type="term" value="F:malate synthase activity"/>
    <property type="evidence" value="ECO:0007669"/>
    <property type="project" value="UniProtKB-EC"/>
</dbReference>
<dbReference type="InterPro" id="IPR011076">
    <property type="entry name" value="Malate_synth_sf"/>
</dbReference>
<feature type="domain" description="Malate synthase C-terminal" evidence="10">
    <location>
        <begin position="450"/>
        <end position="563"/>
    </location>
</feature>
<dbReference type="NCBIfam" id="TIGR01344">
    <property type="entry name" value="malate_syn_A"/>
    <property type="match status" value="1"/>
</dbReference>
<dbReference type="AlphaFoldDB" id="A0AAD9VHP7"/>
<dbReference type="GO" id="GO:0005782">
    <property type="term" value="C:peroxisomal matrix"/>
    <property type="evidence" value="ECO:0007669"/>
    <property type="project" value="TreeGrafter"/>
</dbReference>
<evidence type="ECO:0000256" key="7">
    <source>
        <dbReference type="PIRSR" id="PIRSR001363-1"/>
    </source>
</evidence>
<reference evidence="11" key="2">
    <citation type="journal article" date="2023" name="Science">
        <title>Genomic signatures of disease resistance in endangered staghorn corals.</title>
        <authorList>
            <person name="Vollmer S.V."/>
            <person name="Selwyn J.D."/>
            <person name="Despard B.A."/>
            <person name="Roesel C.L."/>
        </authorList>
    </citation>
    <scope>NUCLEOTIDE SEQUENCE</scope>
    <source>
        <strain evidence="11">K2</strain>
    </source>
</reference>
<evidence type="ECO:0000256" key="1">
    <source>
        <dbReference type="ARBA" id="ARBA00006394"/>
    </source>
</evidence>
<dbReference type="SUPFAM" id="SSF51645">
    <property type="entry name" value="Malate synthase G"/>
    <property type="match status" value="1"/>
</dbReference>
<evidence type="ECO:0000256" key="3">
    <source>
        <dbReference type="ARBA" id="ARBA00022435"/>
    </source>
</evidence>
<dbReference type="Gene3D" id="3.20.20.360">
    <property type="entry name" value="Malate synthase, domain 3"/>
    <property type="match status" value="1"/>
</dbReference>
<dbReference type="Proteomes" id="UP001249851">
    <property type="component" value="Unassembled WGS sequence"/>
</dbReference>
<dbReference type="EMBL" id="JARQWQ010000001">
    <property type="protein sequence ID" value="KAK2574235.1"/>
    <property type="molecule type" value="Genomic_DNA"/>
</dbReference>
<dbReference type="PIRSF" id="PIRSF001363">
    <property type="entry name" value="Malate_synth"/>
    <property type="match status" value="1"/>
</dbReference>
<dbReference type="FunFam" id="3.20.20.360:FF:000001">
    <property type="entry name" value="Malate synthase"/>
    <property type="match status" value="1"/>
</dbReference>
<feature type="active site" description="Proton acceptor" evidence="7">
    <location>
        <position position="202"/>
    </location>
</feature>
<keyword evidence="3" id="KW-0329">Glyoxylate bypass</keyword>
<evidence type="ECO:0000256" key="4">
    <source>
        <dbReference type="ARBA" id="ARBA00022532"/>
    </source>
</evidence>
<evidence type="ECO:0000259" key="8">
    <source>
        <dbReference type="Pfam" id="PF01274"/>
    </source>
</evidence>
<reference evidence="11" key="1">
    <citation type="journal article" date="2023" name="G3 (Bethesda)">
        <title>Whole genome assembly and annotation of the endangered Caribbean coral Acropora cervicornis.</title>
        <authorList>
            <person name="Selwyn J.D."/>
            <person name="Vollmer S.V."/>
        </authorList>
    </citation>
    <scope>NUCLEOTIDE SEQUENCE</scope>
    <source>
        <strain evidence="11">K2</strain>
    </source>
</reference>
<evidence type="ECO:0000256" key="5">
    <source>
        <dbReference type="ARBA" id="ARBA00022679"/>
    </source>
</evidence>
<evidence type="ECO:0000256" key="2">
    <source>
        <dbReference type="ARBA" id="ARBA00012636"/>
    </source>
</evidence>
<accession>A0AAD9VHP7</accession>
<dbReference type="PANTHER" id="PTHR42902">
    <property type="entry name" value="MALATE SYNTHASE"/>
    <property type="match status" value="1"/>
</dbReference>
<keyword evidence="4" id="KW-0816">Tricarboxylic acid cycle</keyword>
<dbReference type="FunFam" id="1.20.1220.12:FF:000001">
    <property type="entry name" value="Malate synthase"/>
    <property type="match status" value="1"/>
</dbReference>
<comment type="caution">
    <text evidence="11">The sequence shown here is derived from an EMBL/GenBank/DDBJ whole genome shotgun (WGS) entry which is preliminary data.</text>
</comment>
<dbReference type="InterPro" id="IPR048356">
    <property type="entry name" value="MS_N"/>
</dbReference>
<dbReference type="PANTHER" id="PTHR42902:SF1">
    <property type="entry name" value="MALATE SYNTHASE 1-RELATED"/>
    <property type="match status" value="1"/>
</dbReference>
<dbReference type="EC" id="2.3.3.9" evidence="2"/>
<dbReference type="Pfam" id="PF20656">
    <property type="entry name" value="MS_N"/>
    <property type="match status" value="1"/>
</dbReference>
<dbReference type="InterPro" id="IPR044856">
    <property type="entry name" value="Malate_synth_C_sf"/>
</dbReference>
<keyword evidence="12" id="KW-1185">Reference proteome</keyword>
<dbReference type="Pfam" id="PF01274">
    <property type="entry name" value="MS_TIM-barrel"/>
    <property type="match status" value="1"/>
</dbReference>
<evidence type="ECO:0000313" key="12">
    <source>
        <dbReference type="Proteomes" id="UP001249851"/>
    </source>
</evidence>
<sequence>MRWPYEFTNKFMAVRRAVLSAPLWPIFAQRRWKSLQSVIHPFPPKFGKGIEVTGEVKPEYRQILSHEALEFLADLHRSFNYQRKKILRKRMEIQEAINDGQPITYPEAHHEKDWKVAAVPHDLQMRHVEITGPTDRKMVINALNSGADMYMADFEDSLSPTWKSIVEGQINLLEANRKTISFINPDGSERRLKGKTACLLVRVRGWHLDEKHILCDGEPMAGALVDFGLYFFHNVHVRLAQGSAPYYYLPKMETHQETRLWNDVFKSAQDYMKVPQGTIRATVMVETLLAGVNLEEMLYEIKEHCCGMNAGRWDYIFSAIKRLSRRPDSVLPDRNMVTMTVPFMRAYTERLVQVCHQHGAHAMGGMAAFIPSRKDENVNKVAFEKVRQDKEREVADGFDGTWVAHPDLVSFAKEIFMKGLRGASHQKHRLREEVNVKAEEILSVSVPGGKITEEGVRVNINVALQYLNSWLLGVGAAAIHNLMEDAATAEISRAQLWQWLRHGVKLEDGRAFTPALYKTIHKEELEKLGGTSKGRLGQASQLVDKLVLSDEFEEFLTIPAYEMLDNPHAKL</sequence>
<evidence type="ECO:0000259" key="9">
    <source>
        <dbReference type="Pfam" id="PF20656"/>
    </source>
</evidence>
<name>A0AAD9VHP7_ACRCE</name>
<dbReference type="GO" id="GO:0006099">
    <property type="term" value="P:tricarboxylic acid cycle"/>
    <property type="evidence" value="ECO:0007669"/>
    <property type="project" value="UniProtKB-KW"/>
</dbReference>
<keyword evidence="5" id="KW-0808">Transferase</keyword>
<evidence type="ECO:0000313" key="11">
    <source>
        <dbReference type="EMBL" id="KAK2574235.1"/>
    </source>
</evidence>
<gene>
    <name evidence="11" type="ORF">P5673_000374</name>
</gene>
<dbReference type="InterPro" id="IPR048355">
    <property type="entry name" value="MS_C"/>
</dbReference>
<evidence type="ECO:0000259" key="10">
    <source>
        <dbReference type="Pfam" id="PF20659"/>
    </source>
</evidence>
<comment type="similarity">
    <text evidence="1">Belongs to the malate synthase family.</text>
</comment>
<organism evidence="11 12">
    <name type="scientific">Acropora cervicornis</name>
    <name type="common">Staghorn coral</name>
    <dbReference type="NCBI Taxonomy" id="6130"/>
    <lineage>
        <taxon>Eukaryota</taxon>
        <taxon>Metazoa</taxon>
        <taxon>Cnidaria</taxon>
        <taxon>Anthozoa</taxon>
        <taxon>Hexacorallia</taxon>
        <taxon>Scleractinia</taxon>
        <taxon>Astrocoeniina</taxon>
        <taxon>Acroporidae</taxon>
        <taxon>Acropora</taxon>
    </lineage>
</organism>
<proteinExistence type="inferred from homology"/>
<comment type="catalytic activity">
    <reaction evidence="6">
        <text>glyoxylate + acetyl-CoA + H2O = (S)-malate + CoA + H(+)</text>
        <dbReference type="Rhea" id="RHEA:18181"/>
        <dbReference type="ChEBI" id="CHEBI:15377"/>
        <dbReference type="ChEBI" id="CHEBI:15378"/>
        <dbReference type="ChEBI" id="CHEBI:15589"/>
        <dbReference type="ChEBI" id="CHEBI:36655"/>
        <dbReference type="ChEBI" id="CHEBI:57287"/>
        <dbReference type="ChEBI" id="CHEBI:57288"/>
        <dbReference type="EC" id="2.3.3.9"/>
    </reaction>
</comment>
<dbReference type="InterPro" id="IPR001465">
    <property type="entry name" value="Malate_synthase_TIM"/>
</dbReference>
<evidence type="ECO:0000256" key="6">
    <source>
        <dbReference type="ARBA" id="ARBA00047918"/>
    </source>
</evidence>
<dbReference type="Pfam" id="PF20659">
    <property type="entry name" value="MS_C"/>
    <property type="match status" value="1"/>
</dbReference>
<dbReference type="GO" id="GO:0006097">
    <property type="term" value="P:glyoxylate cycle"/>
    <property type="evidence" value="ECO:0007669"/>
    <property type="project" value="UniProtKB-KW"/>
</dbReference>
<dbReference type="CDD" id="cd00727">
    <property type="entry name" value="malate_synt_A"/>
    <property type="match status" value="1"/>
</dbReference>
<protein>
    <recommendedName>
        <fullName evidence="2">malate synthase</fullName>
        <ecNumber evidence="2">2.3.3.9</ecNumber>
    </recommendedName>
</protein>
<dbReference type="Gene3D" id="1.20.1220.12">
    <property type="entry name" value="Malate synthase, domain III"/>
    <property type="match status" value="1"/>
</dbReference>
<feature type="domain" description="Malate synthase TIM barrel" evidence="8">
    <location>
        <begin position="199"/>
        <end position="443"/>
    </location>
</feature>
<dbReference type="InterPro" id="IPR006252">
    <property type="entry name" value="Malate_synthA"/>
</dbReference>
<feature type="active site" description="Proton donor" evidence="7">
    <location>
        <position position="485"/>
    </location>
</feature>